<protein>
    <submittedName>
        <fullName evidence="7">Methylsterol monooxygenase 1-1</fullName>
    </submittedName>
</protein>
<keyword evidence="8" id="KW-1185">Reference proteome</keyword>
<evidence type="ECO:0000256" key="2">
    <source>
        <dbReference type="ARBA" id="ARBA00022692"/>
    </source>
</evidence>
<sequence>MAALEVPEVLAAGAEGLARGALAVAVATSTSNYAVSWPQAAWVAAGGAGAAWKWWWAAGFEQGDGFATLALLSPALASLTYWVHGLLLLLLDIEKWPALYKYKIQPGKNFDVKLLPGLVRNILAGQVFVALPLSVAIWYSGRIEISPRIPGFVEIFVHLVIFLLVDEVLFYYTHRACHEFPFLYKHVHKIHHQYTAPIGLAADYCHPLEHLFVNLIPNLAGALLVRAHAVTFIFWMWWLSQSEDNPNMHDLHHMKFTCNFGSMGILDKLHGTYRDWREVTGKVSKKTL</sequence>
<dbReference type="OrthoDB" id="408954at2759"/>
<keyword evidence="7" id="KW-0503">Monooxygenase</keyword>
<keyword evidence="3 5" id="KW-1133">Transmembrane helix</keyword>
<dbReference type="InterPro" id="IPR006694">
    <property type="entry name" value="Fatty_acid_hydroxylase"/>
</dbReference>
<dbReference type="GO" id="GO:0008610">
    <property type="term" value="P:lipid biosynthetic process"/>
    <property type="evidence" value="ECO:0007669"/>
    <property type="project" value="InterPro"/>
</dbReference>
<dbReference type="InterPro" id="IPR050307">
    <property type="entry name" value="Sterol_Desaturase_Related"/>
</dbReference>
<dbReference type="GO" id="GO:0004497">
    <property type="term" value="F:monooxygenase activity"/>
    <property type="evidence" value="ECO:0007669"/>
    <property type="project" value="UniProtKB-KW"/>
</dbReference>
<comment type="caution">
    <text evidence="7">The sequence shown here is derived from an EMBL/GenBank/DDBJ whole genome shotgun (WGS) entry which is preliminary data.</text>
</comment>
<evidence type="ECO:0000256" key="1">
    <source>
        <dbReference type="ARBA" id="ARBA00004370"/>
    </source>
</evidence>
<keyword evidence="4 5" id="KW-0472">Membrane</keyword>
<dbReference type="Pfam" id="PF04116">
    <property type="entry name" value="FA_hydroxylase"/>
    <property type="match status" value="1"/>
</dbReference>
<dbReference type="Proteomes" id="UP000241890">
    <property type="component" value="Unassembled WGS sequence"/>
</dbReference>
<evidence type="ECO:0000313" key="7">
    <source>
        <dbReference type="EMBL" id="GBG26608.1"/>
    </source>
</evidence>
<keyword evidence="7" id="KW-0560">Oxidoreductase</keyword>
<dbReference type="GO" id="GO:0016020">
    <property type="term" value="C:membrane"/>
    <property type="evidence" value="ECO:0007669"/>
    <property type="project" value="UniProtKB-SubCell"/>
</dbReference>
<dbReference type="InParanoid" id="A0A2R5GA54"/>
<feature type="transmembrane region" description="Helical" evidence="5">
    <location>
        <begin position="118"/>
        <end position="139"/>
    </location>
</feature>
<evidence type="ECO:0000256" key="4">
    <source>
        <dbReference type="ARBA" id="ARBA00023136"/>
    </source>
</evidence>
<name>A0A2R5GA54_9STRA</name>
<accession>A0A2R5GA54</accession>
<evidence type="ECO:0000256" key="3">
    <source>
        <dbReference type="ARBA" id="ARBA00022989"/>
    </source>
</evidence>
<gene>
    <name evidence="7" type="ORF">FCC1311_049181</name>
</gene>
<evidence type="ECO:0000256" key="5">
    <source>
        <dbReference type="SAM" id="Phobius"/>
    </source>
</evidence>
<keyword evidence="2 5" id="KW-0812">Transmembrane</keyword>
<dbReference type="AlphaFoldDB" id="A0A2R5GA54"/>
<feature type="transmembrane region" description="Helical" evidence="5">
    <location>
        <begin position="39"/>
        <end position="57"/>
    </location>
</feature>
<reference evidence="7 8" key="1">
    <citation type="submission" date="2017-12" db="EMBL/GenBank/DDBJ databases">
        <title>Sequencing, de novo assembly and annotation of complete genome of a new Thraustochytrid species, strain FCC1311.</title>
        <authorList>
            <person name="Sedici K."/>
            <person name="Godart F."/>
            <person name="Aiese Cigliano R."/>
            <person name="Sanseverino W."/>
            <person name="Barakat M."/>
            <person name="Ortet P."/>
            <person name="Marechal E."/>
            <person name="Cagnac O."/>
            <person name="Amato A."/>
        </authorList>
    </citation>
    <scope>NUCLEOTIDE SEQUENCE [LARGE SCALE GENOMIC DNA]</scope>
</reference>
<feature type="domain" description="Fatty acid hydroxylase" evidence="6">
    <location>
        <begin position="160"/>
        <end position="238"/>
    </location>
</feature>
<evidence type="ECO:0000313" key="8">
    <source>
        <dbReference type="Proteomes" id="UP000241890"/>
    </source>
</evidence>
<feature type="transmembrane region" description="Helical" evidence="5">
    <location>
        <begin position="69"/>
        <end position="91"/>
    </location>
</feature>
<organism evidence="7 8">
    <name type="scientific">Hondaea fermentalgiana</name>
    <dbReference type="NCBI Taxonomy" id="2315210"/>
    <lineage>
        <taxon>Eukaryota</taxon>
        <taxon>Sar</taxon>
        <taxon>Stramenopiles</taxon>
        <taxon>Bigyra</taxon>
        <taxon>Labyrinthulomycetes</taxon>
        <taxon>Thraustochytrida</taxon>
        <taxon>Thraustochytriidae</taxon>
        <taxon>Hondaea</taxon>
    </lineage>
</organism>
<feature type="transmembrane region" description="Helical" evidence="5">
    <location>
        <begin position="219"/>
        <end position="239"/>
    </location>
</feature>
<dbReference type="PANTHER" id="PTHR11863">
    <property type="entry name" value="STEROL DESATURASE"/>
    <property type="match status" value="1"/>
</dbReference>
<evidence type="ECO:0000259" key="6">
    <source>
        <dbReference type="Pfam" id="PF04116"/>
    </source>
</evidence>
<comment type="subcellular location">
    <subcellularLocation>
        <location evidence="1">Membrane</location>
    </subcellularLocation>
</comment>
<proteinExistence type="predicted"/>
<feature type="transmembrane region" description="Helical" evidence="5">
    <location>
        <begin position="151"/>
        <end position="172"/>
    </location>
</feature>
<dbReference type="GO" id="GO:0005506">
    <property type="term" value="F:iron ion binding"/>
    <property type="evidence" value="ECO:0007669"/>
    <property type="project" value="InterPro"/>
</dbReference>
<dbReference type="EMBL" id="BEYU01000022">
    <property type="protein sequence ID" value="GBG26608.1"/>
    <property type="molecule type" value="Genomic_DNA"/>
</dbReference>